<reference evidence="5 6" key="1">
    <citation type="submission" date="2013-11" db="EMBL/GenBank/DDBJ databases">
        <title>The Genome Sequence of Phytophthora parasitica P10297.</title>
        <authorList>
            <consortium name="The Broad Institute Genomics Platform"/>
            <person name="Russ C."/>
            <person name="Tyler B."/>
            <person name="Panabieres F."/>
            <person name="Shan W."/>
            <person name="Tripathy S."/>
            <person name="Grunwald N."/>
            <person name="Machado M."/>
            <person name="Johnson C.S."/>
            <person name="Walker B."/>
            <person name="Young S.K."/>
            <person name="Zeng Q."/>
            <person name="Gargeya S."/>
            <person name="Fitzgerald M."/>
            <person name="Haas B."/>
            <person name="Abouelleil A."/>
            <person name="Allen A.W."/>
            <person name="Alvarado L."/>
            <person name="Arachchi H.M."/>
            <person name="Berlin A.M."/>
            <person name="Chapman S.B."/>
            <person name="Gainer-Dewar J."/>
            <person name="Goldberg J."/>
            <person name="Griggs A."/>
            <person name="Gujja S."/>
            <person name="Hansen M."/>
            <person name="Howarth C."/>
            <person name="Imamovic A."/>
            <person name="Ireland A."/>
            <person name="Larimer J."/>
            <person name="McCowan C."/>
            <person name="Murphy C."/>
            <person name="Pearson M."/>
            <person name="Poon T.W."/>
            <person name="Priest M."/>
            <person name="Roberts A."/>
            <person name="Saif S."/>
            <person name="Shea T."/>
            <person name="Sisk P."/>
            <person name="Sykes S."/>
            <person name="Wortman J."/>
            <person name="Nusbaum C."/>
            <person name="Birren B."/>
        </authorList>
    </citation>
    <scope>NUCLEOTIDE SEQUENCE [LARGE SCALE GENOMIC DNA]</scope>
    <source>
        <strain evidence="5 6">P10297</strain>
    </source>
</reference>
<gene>
    <name evidence="5" type="ORF">F442_09378</name>
</gene>
<evidence type="ECO:0008006" key="7">
    <source>
        <dbReference type="Google" id="ProtNLM"/>
    </source>
</evidence>
<dbReference type="EMBL" id="ANIY01001969">
    <property type="protein sequence ID" value="ETP43998.1"/>
    <property type="molecule type" value="Genomic_DNA"/>
</dbReference>
<evidence type="ECO:0000313" key="5">
    <source>
        <dbReference type="EMBL" id="ETP43998.1"/>
    </source>
</evidence>
<dbReference type="Proteomes" id="UP000018948">
    <property type="component" value="Unassembled WGS sequence"/>
</dbReference>
<evidence type="ECO:0000256" key="3">
    <source>
        <dbReference type="ARBA" id="ARBA00022741"/>
    </source>
</evidence>
<name>W2Z9Q2_PHYNI</name>
<evidence type="ECO:0000256" key="1">
    <source>
        <dbReference type="ARBA" id="ARBA00004127"/>
    </source>
</evidence>
<evidence type="ECO:0000256" key="2">
    <source>
        <dbReference type="ARBA" id="ARBA00022737"/>
    </source>
</evidence>
<dbReference type="PANTHER" id="PTHR24223">
    <property type="entry name" value="ATP-BINDING CASSETTE SUB-FAMILY C"/>
    <property type="match status" value="1"/>
</dbReference>
<dbReference type="InterPro" id="IPR050173">
    <property type="entry name" value="ABC_transporter_C-like"/>
</dbReference>
<proteinExistence type="predicted"/>
<dbReference type="GO" id="GO:0016020">
    <property type="term" value="C:membrane"/>
    <property type="evidence" value="ECO:0007669"/>
    <property type="project" value="TreeGrafter"/>
</dbReference>
<keyword evidence="4" id="KW-0067">ATP-binding</keyword>
<protein>
    <recommendedName>
        <fullName evidence="7">ABC transporter domain-containing protein</fullName>
    </recommendedName>
</protein>
<accession>W2Z9Q2</accession>
<dbReference type="InterPro" id="IPR027417">
    <property type="entry name" value="P-loop_NTPase"/>
</dbReference>
<dbReference type="Gene3D" id="3.40.50.300">
    <property type="entry name" value="P-loop containing nucleotide triphosphate hydrolases"/>
    <property type="match status" value="1"/>
</dbReference>
<evidence type="ECO:0000313" key="6">
    <source>
        <dbReference type="Proteomes" id="UP000018948"/>
    </source>
</evidence>
<comment type="subcellular location">
    <subcellularLocation>
        <location evidence="1">Endomembrane system</location>
        <topology evidence="1">Multi-pass membrane protein</topology>
    </subcellularLocation>
</comment>
<dbReference type="GO" id="GO:0042626">
    <property type="term" value="F:ATPase-coupled transmembrane transporter activity"/>
    <property type="evidence" value="ECO:0007669"/>
    <property type="project" value="TreeGrafter"/>
</dbReference>
<dbReference type="SUPFAM" id="SSF52540">
    <property type="entry name" value="P-loop containing nucleoside triphosphate hydrolases"/>
    <property type="match status" value="1"/>
</dbReference>
<dbReference type="GO" id="GO:0012505">
    <property type="term" value="C:endomembrane system"/>
    <property type="evidence" value="ECO:0007669"/>
    <property type="project" value="UniProtKB-SubCell"/>
</dbReference>
<comment type="caution">
    <text evidence="5">The sequence shown here is derived from an EMBL/GenBank/DDBJ whole genome shotgun (WGS) entry which is preliminary data.</text>
</comment>
<keyword evidence="2" id="KW-0677">Repeat</keyword>
<keyword evidence="3" id="KW-0547">Nucleotide-binding</keyword>
<dbReference type="PANTHER" id="PTHR24223:SF443">
    <property type="entry name" value="MULTIDRUG-RESISTANCE LIKE PROTEIN 1, ISOFORM I"/>
    <property type="match status" value="1"/>
</dbReference>
<sequence>MFSVNAKEKVGIRMLSCLNVGLMRLVELDATIDGVDINKIRLHDLRSYIAITPQDTVLFLGTVRSNLDPFCHFLDDQNVCKASVAVEGHYLAARSREREGLKFHCE</sequence>
<evidence type="ECO:0000256" key="4">
    <source>
        <dbReference type="ARBA" id="ARBA00022840"/>
    </source>
</evidence>
<dbReference type="AlphaFoldDB" id="W2Z9Q2"/>
<organism evidence="5 6">
    <name type="scientific">Phytophthora nicotianae P10297</name>
    <dbReference type="NCBI Taxonomy" id="1317064"/>
    <lineage>
        <taxon>Eukaryota</taxon>
        <taxon>Sar</taxon>
        <taxon>Stramenopiles</taxon>
        <taxon>Oomycota</taxon>
        <taxon>Peronosporomycetes</taxon>
        <taxon>Peronosporales</taxon>
        <taxon>Peronosporaceae</taxon>
        <taxon>Phytophthora</taxon>
    </lineage>
</organism>
<dbReference type="GO" id="GO:0005524">
    <property type="term" value="F:ATP binding"/>
    <property type="evidence" value="ECO:0007669"/>
    <property type="project" value="UniProtKB-KW"/>
</dbReference>